<evidence type="ECO:0000313" key="2">
    <source>
        <dbReference type="EMBL" id="GFY70362.1"/>
    </source>
</evidence>
<feature type="region of interest" description="Disordered" evidence="1">
    <location>
        <begin position="97"/>
        <end position="129"/>
    </location>
</feature>
<comment type="caution">
    <text evidence="2">The sequence shown here is derived from an EMBL/GenBank/DDBJ whole genome shotgun (WGS) entry which is preliminary data.</text>
</comment>
<evidence type="ECO:0000313" key="3">
    <source>
        <dbReference type="Proteomes" id="UP000886998"/>
    </source>
</evidence>
<keyword evidence="3" id="KW-1185">Reference proteome</keyword>
<gene>
    <name evidence="2" type="ORF">TNIN_96441</name>
</gene>
<protein>
    <submittedName>
        <fullName evidence="2">Uncharacterized protein</fullName>
    </submittedName>
</protein>
<sequence>MTSVGEEHLISCLLSPPTHRSFMECRPNDENKGAGSVVMETGGKYPPGEREGSDADFSRLVSSVEPRIFDAQAERLQRPTTSCHVSYQSPSVVRLLLPSRHDNRSQQTRGHSHLRKQKGNGLEQRSTSK</sequence>
<accession>A0A8X6YE61</accession>
<proteinExistence type="predicted"/>
<organism evidence="2 3">
    <name type="scientific">Trichonephila inaurata madagascariensis</name>
    <dbReference type="NCBI Taxonomy" id="2747483"/>
    <lineage>
        <taxon>Eukaryota</taxon>
        <taxon>Metazoa</taxon>
        <taxon>Ecdysozoa</taxon>
        <taxon>Arthropoda</taxon>
        <taxon>Chelicerata</taxon>
        <taxon>Arachnida</taxon>
        <taxon>Araneae</taxon>
        <taxon>Araneomorphae</taxon>
        <taxon>Entelegynae</taxon>
        <taxon>Araneoidea</taxon>
        <taxon>Nephilidae</taxon>
        <taxon>Trichonephila</taxon>
        <taxon>Trichonephila inaurata</taxon>
    </lineage>
</organism>
<name>A0A8X6YE61_9ARAC</name>
<dbReference type="Proteomes" id="UP000886998">
    <property type="component" value="Unassembled WGS sequence"/>
</dbReference>
<evidence type="ECO:0000256" key="1">
    <source>
        <dbReference type="SAM" id="MobiDB-lite"/>
    </source>
</evidence>
<reference evidence="2" key="1">
    <citation type="submission" date="2020-08" db="EMBL/GenBank/DDBJ databases">
        <title>Multicomponent nature underlies the extraordinary mechanical properties of spider dragline silk.</title>
        <authorList>
            <person name="Kono N."/>
            <person name="Nakamura H."/>
            <person name="Mori M."/>
            <person name="Yoshida Y."/>
            <person name="Ohtoshi R."/>
            <person name="Malay A.D."/>
            <person name="Moran D.A.P."/>
            <person name="Tomita M."/>
            <person name="Numata K."/>
            <person name="Arakawa K."/>
        </authorList>
    </citation>
    <scope>NUCLEOTIDE SEQUENCE</scope>
</reference>
<feature type="region of interest" description="Disordered" evidence="1">
    <location>
        <begin position="25"/>
        <end position="57"/>
    </location>
</feature>
<feature type="compositionally biased region" description="Basic and acidic residues" evidence="1">
    <location>
        <begin position="47"/>
        <end position="57"/>
    </location>
</feature>
<dbReference type="EMBL" id="BMAV01018200">
    <property type="protein sequence ID" value="GFY70362.1"/>
    <property type="molecule type" value="Genomic_DNA"/>
</dbReference>
<dbReference type="AlphaFoldDB" id="A0A8X6YE61"/>